<dbReference type="NCBIfam" id="TIGR02758">
    <property type="entry name" value="TraA_TIGR"/>
    <property type="match status" value="1"/>
</dbReference>
<evidence type="ECO:0000256" key="1">
    <source>
        <dbReference type="ARBA" id="ARBA00004429"/>
    </source>
</evidence>
<sequence>MSTKLGVLIIATGVVLAISQPALAADIFAGSKTVIKENADGDSGLYMGMTVAGLGSAALGGFLTKNWGGAIGGFVTGMIFANTAMAIVGL</sequence>
<evidence type="ECO:0000256" key="4">
    <source>
        <dbReference type="ARBA" id="ARBA00018586"/>
    </source>
</evidence>
<evidence type="ECO:0000256" key="6">
    <source>
        <dbReference type="ARBA" id="ARBA00022519"/>
    </source>
</evidence>
<dbReference type="InterPro" id="IPR008873">
    <property type="entry name" value="TraA"/>
</dbReference>
<comment type="subcellular location">
    <subcellularLocation>
        <location evidence="1">Cell inner membrane</location>
        <topology evidence="1">Multi-pass membrane protein</topology>
    </subcellularLocation>
    <subcellularLocation>
        <location evidence="2">Secreted</location>
    </subcellularLocation>
</comment>
<evidence type="ECO:0000256" key="3">
    <source>
        <dbReference type="ARBA" id="ARBA00009586"/>
    </source>
</evidence>
<keyword evidence="11" id="KW-0812">Transmembrane</keyword>
<keyword evidence="9 11" id="KW-0472">Membrane</keyword>
<accession>A0A2T3J5W1</accession>
<evidence type="ECO:0000256" key="9">
    <source>
        <dbReference type="ARBA" id="ARBA00023136"/>
    </source>
</evidence>
<dbReference type="EMBL" id="PYMJ01000076">
    <property type="protein sequence ID" value="PSU41889.1"/>
    <property type="molecule type" value="Genomic_DNA"/>
</dbReference>
<dbReference type="Proteomes" id="UP000240987">
    <property type="component" value="Unassembled WGS sequence"/>
</dbReference>
<evidence type="ECO:0000256" key="2">
    <source>
        <dbReference type="ARBA" id="ARBA00004613"/>
    </source>
</evidence>
<keyword evidence="11" id="KW-1133">Transmembrane helix</keyword>
<evidence type="ECO:0000256" key="12">
    <source>
        <dbReference type="SAM" id="SignalP"/>
    </source>
</evidence>
<evidence type="ECO:0000256" key="8">
    <source>
        <dbReference type="ARBA" id="ARBA00022971"/>
    </source>
</evidence>
<evidence type="ECO:0000313" key="14">
    <source>
        <dbReference type="Proteomes" id="UP000240987"/>
    </source>
</evidence>
<feature type="signal peptide" evidence="12">
    <location>
        <begin position="1"/>
        <end position="24"/>
    </location>
</feature>
<keyword evidence="14" id="KW-1185">Reference proteome</keyword>
<evidence type="ECO:0000313" key="13">
    <source>
        <dbReference type="EMBL" id="PSU41889.1"/>
    </source>
</evidence>
<reference evidence="13 14" key="1">
    <citation type="submission" date="2018-01" db="EMBL/GenBank/DDBJ databases">
        <title>Whole genome sequencing of Histamine producing bacteria.</title>
        <authorList>
            <person name="Butler K."/>
        </authorList>
    </citation>
    <scope>NUCLEOTIDE SEQUENCE [LARGE SCALE GENOMIC DNA]</scope>
    <source>
        <strain evidence="13 14">JCM 12947</strain>
    </source>
</reference>
<dbReference type="GO" id="GO:0005576">
    <property type="term" value="C:extracellular region"/>
    <property type="evidence" value="ECO:0007669"/>
    <property type="project" value="UniProtKB-SubCell"/>
</dbReference>
<name>A0A2T3J5W1_9GAMM</name>
<feature type="chain" id="PRO_5015750186" description="Pilin" evidence="12">
    <location>
        <begin position="25"/>
        <end position="90"/>
    </location>
</feature>
<comment type="similarity">
    <text evidence="3">Belongs to the TraA family.</text>
</comment>
<keyword evidence="12" id="KW-0732">Signal</keyword>
<dbReference type="AlphaFoldDB" id="A0A2T3J5W1"/>
<comment type="subunit">
    <text evidence="10">Monomer. Interacts with itself to form filaments; also interacts with TraQ.</text>
</comment>
<organism evidence="13 14">
    <name type="scientific">Photobacterium frigidiphilum</name>
    <dbReference type="NCBI Taxonomy" id="264736"/>
    <lineage>
        <taxon>Bacteria</taxon>
        <taxon>Pseudomonadati</taxon>
        <taxon>Pseudomonadota</taxon>
        <taxon>Gammaproteobacteria</taxon>
        <taxon>Vibrionales</taxon>
        <taxon>Vibrionaceae</taxon>
        <taxon>Photobacterium</taxon>
    </lineage>
</organism>
<dbReference type="RefSeq" id="WP_107246910.1">
    <property type="nucleotide sequence ID" value="NZ_PYMJ01000076.1"/>
</dbReference>
<gene>
    <name evidence="13" type="primary">traA</name>
    <name evidence="13" type="ORF">C9J12_29375</name>
</gene>
<keyword evidence="8" id="KW-0184">Conjugation</keyword>
<feature type="transmembrane region" description="Helical" evidence="11">
    <location>
        <begin position="43"/>
        <end position="63"/>
    </location>
</feature>
<dbReference type="OrthoDB" id="5892518at2"/>
<evidence type="ECO:0000256" key="10">
    <source>
        <dbReference type="ARBA" id="ARBA00026027"/>
    </source>
</evidence>
<keyword evidence="6" id="KW-0997">Cell inner membrane</keyword>
<keyword evidence="7" id="KW-0964">Secreted</keyword>
<keyword evidence="5" id="KW-1003">Cell membrane</keyword>
<evidence type="ECO:0000256" key="5">
    <source>
        <dbReference type="ARBA" id="ARBA00022475"/>
    </source>
</evidence>
<dbReference type="GO" id="GO:0005886">
    <property type="term" value="C:plasma membrane"/>
    <property type="evidence" value="ECO:0007669"/>
    <property type="project" value="UniProtKB-SubCell"/>
</dbReference>
<evidence type="ECO:0000256" key="7">
    <source>
        <dbReference type="ARBA" id="ARBA00022525"/>
    </source>
</evidence>
<protein>
    <recommendedName>
        <fullName evidence="4">Pilin</fullName>
    </recommendedName>
</protein>
<evidence type="ECO:0000256" key="11">
    <source>
        <dbReference type="SAM" id="Phobius"/>
    </source>
</evidence>
<proteinExistence type="inferred from homology"/>
<feature type="transmembrane region" description="Helical" evidence="11">
    <location>
        <begin position="70"/>
        <end position="89"/>
    </location>
</feature>
<comment type="caution">
    <text evidence="13">The sequence shown here is derived from an EMBL/GenBank/DDBJ whole genome shotgun (WGS) entry which is preliminary data.</text>
</comment>